<dbReference type="Pfam" id="PF03793">
    <property type="entry name" value="PASTA"/>
    <property type="match status" value="1"/>
</dbReference>
<dbReference type="InterPro" id="IPR036138">
    <property type="entry name" value="PBP_dimer_sf"/>
</dbReference>
<keyword evidence="4" id="KW-0812">Transmembrane</keyword>
<evidence type="ECO:0000259" key="5">
    <source>
        <dbReference type="PROSITE" id="PS51178"/>
    </source>
</evidence>
<sequence>MAATDKSILKRLYVVAGFMVLFAGAVLFKLVSIQVVDGEKYQAMADTRTERMFTIEPNRGNLYSDDGSLLATSVSKYTIRFDAVTVSNEDFKANVKPLADALAKNFGKTSSHYQQILRKARENKNRYALIVRNLDYSEYMAVKQFPLFNKGAFKGGLIIEQNTKREHPLGKIAERSVGYERVDENGYYTRVGMEGAFGQYLRGISGKRLKQKIAKGQWKPIGNDNIIEPKDGYDVYSTIDINIQDIAHHALLGQLEKYQADHGTVIVMEVKTGEVKAISNLGQTADGKYYERLNYAIGESHEPGSTFKLVNFVAALEDNVIDTSSVIDTEKGAWKLYKHTIKDTKRGGHGKITMSTAFEVSSNVAFAKMIHEGYKNDPEKYVNRLMSMGIHKELGLPVLGEGKPVLRYPGDKGWSGLSLAQMAYGYEVSITPLQTLAFYNAIANDGEMVKPRLLKEVKEWNKTIEKFDKKVLNPAICSQTTVKKVQQILKNVVEKEHGTGHGMYSKNFSMAGKTGTTQTNYVSRDRSKYEYISSFAGYFPADDPKYSCIVVIHKPDKSVGYYGADVSGPVFKSVAQKVYATSPLTSEVDVKDVLIAKNEDSHQGYYKVAQQKYSSMPNVKGMCGMDAVAILENLGIEVEVKGNGKVKNQSISKGTDLRSVKKIVLELI</sequence>
<dbReference type="Gene3D" id="3.90.1310.10">
    <property type="entry name" value="Penicillin-binding protein 2a (Domain 2)"/>
    <property type="match status" value="1"/>
</dbReference>
<gene>
    <name evidence="6" type="ORF">CLV90_0049</name>
</gene>
<evidence type="ECO:0000256" key="2">
    <source>
        <dbReference type="ARBA" id="ARBA00022645"/>
    </source>
</evidence>
<dbReference type="GO" id="GO:0071555">
    <property type="term" value="P:cell wall organization"/>
    <property type="evidence" value="ECO:0007669"/>
    <property type="project" value="TreeGrafter"/>
</dbReference>
<keyword evidence="2" id="KW-0121">Carboxypeptidase</keyword>
<keyword evidence="7" id="KW-1185">Reference proteome</keyword>
<keyword evidence="2" id="KW-0378">Hydrolase</keyword>
<dbReference type="Pfam" id="PF03717">
    <property type="entry name" value="PBP_dimer"/>
    <property type="match status" value="1"/>
</dbReference>
<proteinExistence type="predicted"/>
<dbReference type="CDD" id="cd06575">
    <property type="entry name" value="PASTA_Pbp2x-like_2"/>
    <property type="match status" value="1"/>
</dbReference>
<dbReference type="SUPFAM" id="SSF54184">
    <property type="entry name" value="Penicillin-binding protein 2x (pbp-2x), c-terminal domain"/>
    <property type="match status" value="1"/>
</dbReference>
<dbReference type="SUPFAM" id="SSF56601">
    <property type="entry name" value="beta-lactamase/transpeptidase-like"/>
    <property type="match status" value="1"/>
</dbReference>
<dbReference type="Gene3D" id="3.30.450.330">
    <property type="match status" value="1"/>
</dbReference>
<dbReference type="PANTHER" id="PTHR30627:SF1">
    <property type="entry name" value="PEPTIDOGLYCAN D,D-TRANSPEPTIDASE FTSI"/>
    <property type="match status" value="1"/>
</dbReference>
<evidence type="ECO:0000313" key="7">
    <source>
        <dbReference type="Proteomes" id="UP000294749"/>
    </source>
</evidence>
<dbReference type="InterPro" id="IPR001460">
    <property type="entry name" value="PCN-bd_Tpept"/>
</dbReference>
<dbReference type="InterPro" id="IPR012338">
    <property type="entry name" value="Beta-lactam/transpept-like"/>
</dbReference>
<dbReference type="InterPro" id="IPR050515">
    <property type="entry name" value="Beta-lactam/transpept"/>
</dbReference>
<evidence type="ECO:0000256" key="1">
    <source>
        <dbReference type="ARBA" id="ARBA00004370"/>
    </source>
</evidence>
<keyword evidence="6" id="KW-0132">Cell division</keyword>
<evidence type="ECO:0000256" key="4">
    <source>
        <dbReference type="SAM" id="Phobius"/>
    </source>
</evidence>
<name>A0A4V3ES57_9FLAO</name>
<dbReference type="AlphaFoldDB" id="A0A4V3ES57"/>
<dbReference type="EMBL" id="SOAY01000002">
    <property type="protein sequence ID" value="TDT50515.1"/>
    <property type="molecule type" value="Genomic_DNA"/>
</dbReference>
<reference evidence="6 7" key="1">
    <citation type="submission" date="2019-03" db="EMBL/GenBank/DDBJ databases">
        <title>Genomic Encyclopedia of Archaeal and Bacterial Type Strains, Phase II (KMG-II): from individual species to whole genera.</title>
        <authorList>
            <person name="Goeker M."/>
        </authorList>
    </citation>
    <scope>NUCLEOTIDE SEQUENCE [LARGE SCALE GENOMIC DNA]</scope>
    <source>
        <strain evidence="6 7">DSM 25233</strain>
    </source>
</reference>
<dbReference type="SMART" id="SM00740">
    <property type="entry name" value="PASTA"/>
    <property type="match status" value="1"/>
</dbReference>
<dbReference type="GO" id="GO:0004180">
    <property type="term" value="F:carboxypeptidase activity"/>
    <property type="evidence" value="ECO:0007669"/>
    <property type="project" value="UniProtKB-KW"/>
</dbReference>
<organism evidence="6 7">
    <name type="scientific">Maribacter spongiicola</name>
    <dbReference type="NCBI Taxonomy" id="1206753"/>
    <lineage>
        <taxon>Bacteria</taxon>
        <taxon>Pseudomonadati</taxon>
        <taxon>Bacteroidota</taxon>
        <taxon>Flavobacteriia</taxon>
        <taxon>Flavobacteriales</taxon>
        <taxon>Flavobacteriaceae</taxon>
        <taxon>Maribacter</taxon>
    </lineage>
</organism>
<keyword evidence="2" id="KW-0645">Protease</keyword>
<dbReference type="OrthoDB" id="9804124at2"/>
<keyword evidence="6" id="KW-0131">Cell cycle</keyword>
<dbReference type="InterPro" id="IPR005311">
    <property type="entry name" value="PBP_dimer"/>
</dbReference>
<dbReference type="GO" id="GO:0008658">
    <property type="term" value="F:penicillin binding"/>
    <property type="evidence" value="ECO:0007669"/>
    <property type="project" value="InterPro"/>
</dbReference>
<dbReference type="PANTHER" id="PTHR30627">
    <property type="entry name" value="PEPTIDOGLYCAN D,D-TRANSPEPTIDASE"/>
    <property type="match status" value="1"/>
</dbReference>
<dbReference type="Proteomes" id="UP000294749">
    <property type="component" value="Unassembled WGS sequence"/>
</dbReference>
<evidence type="ECO:0000313" key="6">
    <source>
        <dbReference type="EMBL" id="TDT50515.1"/>
    </source>
</evidence>
<feature type="transmembrane region" description="Helical" evidence="4">
    <location>
        <begin position="12"/>
        <end position="31"/>
    </location>
</feature>
<comment type="caution">
    <text evidence="6">The sequence shown here is derived from an EMBL/GenBank/DDBJ whole genome shotgun (WGS) entry which is preliminary data.</text>
</comment>
<dbReference type="RefSeq" id="WP_133685529.1">
    <property type="nucleotide sequence ID" value="NZ_SOAY01000002.1"/>
</dbReference>
<dbReference type="Gene3D" id="3.40.710.10">
    <property type="entry name" value="DD-peptidase/beta-lactamase superfamily"/>
    <property type="match status" value="1"/>
</dbReference>
<keyword evidence="3 4" id="KW-0472">Membrane</keyword>
<dbReference type="PROSITE" id="PS51178">
    <property type="entry name" value="PASTA"/>
    <property type="match status" value="1"/>
</dbReference>
<keyword evidence="4" id="KW-1133">Transmembrane helix</keyword>
<dbReference type="Pfam" id="PF00905">
    <property type="entry name" value="Transpeptidase"/>
    <property type="match status" value="1"/>
</dbReference>
<dbReference type="GO" id="GO:0005886">
    <property type="term" value="C:plasma membrane"/>
    <property type="evidence" value="ECO:0007669"/>
    <property type="project" value="TreeGrafter"/>
</dbReference>
<protein>
    <submittedName>
        <fullName evidence="6">Cell division protein FtsI (Penicillin-binding protein 3)</fullName>
    </submittedName>
</protein>
<accession>A0A4V3ES57</accession>
<comment type="subcellular location">
    <subcellularLocation>
        <location evidence="1">Membrane</location>
    </subcellularLocation>
</comment>
<dbReference type="InterPro" id="IPR005543">
    <property type="entry name" value="PASTA_dom"/>
</dbReference>
<feature type="domain" description="PASTA" evidence="5">
    <location>
        <begin position="610"/>
        <end position="668"/>
    </location>
</feature>
<dbReference type="GO" id="GO:0051301">
    <property type="term" value="P:cell division"/>
    <property type="evidence" value="ECO:0007669"/>
    <property type="project" value="UniProtKB-KW"/>
</dbReference>
<dbReference type="SUPFAM" id="SSF56519">
    <property type="entry name" value="Penicillin binding protein dimerisation domain"/>
    <property type="match status" value="1"/>
</dbReference>
<evidence type="ECO:0000256" key="3">
    <source>
        <dbReference type="ARBA" id="ARBA00023136"/>
    </source>
</evidence>